<dbReference type="Proteomes" id="UP000078555">
    <property type="component" value="Unassembled WGS sequence"/>
</dbReference>
<keyword evidence="2" id="KW-0677">Repeat</keyword>
<evidence type="ECO:0000256" key="4">
    <source>
        <dbReference type="SAM" id="MobiDB-lite"/>
    </source>
</evidence>
<evidence type="ECO:0000313" key="5">
    <source>
        <dbReference type="EMBL" id="SBT33029.1"/>
    </source>
</evidence>
<organism evidence="5 8">
    <name type="scientific">Plasmodium ovale wallikeri</name>
    <dbReference type="NCBI Taxonomy" id="864142"/>
    <lineage>
        <taxon>Eukaryota</taxon>
        <taxon>Sar</taxon>
        <taxon>Alveolata</taxon>
        <taxon>Apicomplexa</taxon>
        <taxon>Aconoidasida</taxon>
        <taxon>Haemosporida</taxon>
        <taxon>Plasmodiidae</taxon>
        <taxon>Plasmodium</taxon>
        <taxon>Plasmodium (Plasmodium)</taxon>
    </lineage>
</organism>
<evidence type="ECO:0000256" key="2">
    <source>
        <dbReference type="ARBA" id="ARBA00022737"/>
    </source>
</evidence>
<dbReference type="InterPro" id="IPR001680">
    <property type="entry name" value="WD40_rpt"/>
</dbReference>
<dbReference type="SUPFAM" id="SSF50978">
    <property type="entry name" value="WD40 repeat-like"/>
    <property type="match status" value="1"/>
</dbReference>
<dbReference type="GO" id="GO:0005634">
    <property type="term" value="C:nucleus"/>
    <property type="evidence" value="ECO:0007669"/>
    <property type="project" value="TreeGrafter"/>
</dbReference>
<keyword evidence="1 3" id="KW-0853">WD repeat</keyword>
<dbReference type="GO" id="GO:0035861">
    <property type="term" value="C:site of double-strand break"/>
    <property type="evidence" value="ECO:0007669"/>
    <property type="project" value="TreeGrafter"/>
</dbReference>
<dbReference type="InterPro" id="IPR015943">
    <property type="entry name" value="WD40/YVTN_repeat-like_dom_sf"/>
</dbReference>
<dbReference type="Pfam" id="PF00400">
    <property type="entry name" value="WD40"/>
    <property type="match status" value="2"/>
</dbReference>
<feature type="compositionally biased region" description="Acidic residues" evidence="4">
    <location>
        <begin position="1"/>
        <end position="31"/>
    </location>
</feature>
<gene>
    <name evidence="5" type="ORF">POVWA1_015120</name>
    <name evidence="6" type="ORF">POVWA2_014770</name>
</gene>
<evidence type="ECO:0000313" key="8">
    <source>
        <dbReference type="Proteomes" id="UP000078555"/>
    </source>
</evidence>
<evidence type="ECO:0000313" key="6">
    <source>
        <dbReference type="EMBL" id="SBT33432.1"/>
    </source>
</evidence>
<dbReference type="Proteomes" id="UP000078550">
    <property type="component" value="Unassembled WGS sequence"/>
</dbReference>
<feature type="compositionally biased region" description="Acidic residues" evidence="4">
    <location>
        <begin position="584"/>
        <end position="597"/>
    </location>
</feature>
<dbReference type="SMART" id="SM00320">
    <property type="entry name" value="WD40"/>
    <property type="match status" value="4"/>
</dbReference>
<dbReference type="PANTHER" id="PTHR16017">
    <property type="entry name" value="GASTRULATION DEFECTIVE PROTEIN 1-RELATED"/>
    <property type="match status" value="1"/>
</dbReference>
<feature type="compositionally biased region" description="Basic and acidic residues" evidence="4">
    <location>
        <begin position="32"/>
        <end position="46"/>
    </location>
</feature>
<accession>A0A1A8YNC6</accession>
<dbReference type="PANTHER" id="PTHR16017:SF0">
    <property type="entry name" value="WD REPEAT-CONTAINING PROTEIN 70"/>
    <property type="match status" value="1"/>
</dbReference>
<feature type="region of interest" description="Disordered" evidence="4">
    <location>
        <begin position="1"/>
        <end position="56"/>
    </location>
</feature>
<dbReference type="AlphaFoldDB" id="A0A1A8YNC6"/>
<feature type="repeat" description="WD" evidence="3">
    <location>
        <begin position="167"/>
        <end position="209"/>
    </location>
</feature>
<dbReference type="Gene3D" id="2.130.10.10">
    <property type="entry name" value="YVTN repeat-like/Quinoprotein amine dehydrogenase"/>
    <property type="match status" value="2"/>
</dbReference>
<evidence type="ECO:0000313" key="7">
    <source>
        <dbReference type="Proteomes" id="UP000078550"/>
    </source>
</evidence>
<feature type="region of interest" description="Disordered" evidence="4">
    <location>
        <begin position="566"/>
        <end position="597"/>
    </location>
</feature>
<dbReference type="PROSITE" id="PS50294">
    <property type="entry name" value="WD_REPEATS_REGION"/>
    <property type="match status" value="1"/>
</dbReference>
<name>A0A1A8YNC6_PLAOA</name>
<reference evidence="5" key="1">
    <citation type="submission" date="2016-05" db="EMBL/GenBank/DDBJ databases">
        <authorList>
            <person name="Lavstsen T."/>
            <person name="Jespersen J.S."/>
        </authorList>
    </citation>
    <scope>NUCLEOTIDE SEQUENCE [LARGE SCALE GENOMIC DNA]</scope>
</reference>
<protein>
    <submittedName>
        <fullName evidence="5">WD repeat-containing protein 70, putative (WDR70)</fullName>
    </submittedName>
</protein>
<evidence type="ECO:0000256" key="3">
    <source>
        <dbReference type="PROSITE-ProRule" id="PRU00221"/>
    </source>
</evidence>
<dbReference type="PROSITE" id="PS50082">
    <property type="entry name" value="WD_REPEATS_2"/>
    <property type="match status" value="1"/>
</dbReference>
<keyword evidence="8" id="KW-1185">Reference proteome</keyword>
<dbReference type="InterPro" id="IPR036322">
    <property type="entry name" value="WD40_repeat_dom_sf"/>
</dbReference>
<sequence length="670" mass="77100">MDDEDVVGDDEYPDEFSDGSEVEEFRTDEEGEAKVTRGEEKQHEGEVSLPPFGDSRGSVFRMMEEEVLNIHKKNICGIRTTQNGSCLLVSGNDNNVRVYEFRHMNKQQKGCTKMISFSEGSTIQCIDVTSNFILAANGYKCYIYNNKCEFVKNTIRGDMYITDVNKTKGHMRQVNCCKFHPSNGHLFASGSLDSTVRLWDLKKNNSYGIDNELVHHQCLKIVNERNIMHNNILCCDFCKDGNTIIIGCENGQIDVRNKISNDYLYSLKSDRTGRKKEFPHRDAIIDILTSKKMDHYFFTRSLDATIKHWDRRNLDVPITTLKEIDTICSKSNICFYGKEERYLIVGTQRQRITPKDGQTAPNEATLYEENVLNLMKEDEEGDTQNLKNKMNQHTSNYIKVYKGDDDMNKFLTDVASASANRITKNIHGEIKIFDITTHNFDLIYSKNYEDTGVICAYYDDHIKHLFLGTTDGKCLVYYDNDSKHGILDYLNRQTKRKEEDTSFYVNSQHICNLDNLPNEIEITHSGNVLIKKPSSKKPKLNPTSKVLNANAYERKRHVDPYAQYIVDSREGGHKQSREAGVGKDEEEAEEDEEEEEDIVANLRRRELEKRGKEDYFMRAYKETQPNKIIDYAAGEEQGYAEMLKMPKCPQCGVKNCVCGYMQGRKQARKG</sequence>
<dbReference type="EMBL" id="FLRE01000062">
    <property type="protein sequence ID" value="SBT33432.1"/>
    <property type="molecule type" value="Genomic_DNA"/>
</dbReference>
<evidence type="ECO:0000256" key="1">
    <source>
        <dbReference type="ARBA" id="ARBA00022574"/>
    </source>
</evidence>
<dbReference type="EMBL" id="FLRD01000050">
    <property type="protein sequence ID" value="SBT33029.1"/>
    <property type="molecule type" value="Genomic_DNA"/>
</dbReference>
<reference evidence="7 8" key="2">
    <citation type="submission" date="2016-05" db="EMBL/GenBank/DDBJ databases">
        <authorList>
            <person name="Naeem Raeece"/>
        </authorList>
    </citation>
    <scope>NUCLEOTIDE SEQUENCE [LARGE SCALE GENOMIC DNA]</scope>
</reference>
<dbReference type="InterPro" id="IPR051858">
    <property type="entry name" value="WD_repeat_GAD-1"/>
</dbReference>
<feature type="compositionally biased region" description="Basic and acidic residues" evidence="4">
    <location>
        <begin position="567"/>
        <end position="583"/>
    </location>
</feature>
<proteinExistence type="predicted"/>